<dbReference type="Gene3D" id="1.10.287.70">
    <property type="match status" value="1"/>
</dbReference>
<accession>A0A067RE82</accession>
<keyword evidence="4 9" id="KW-0812">Transmembrane</keyword>
<dbReference type="FunCoup" id="A0A067RE82">
    <property type="interactions" value="1"/>
</dbReference>
<evidence type="ECO:0000256" key="3">
    <source>
        <dbReference type="ARBA" id="ARBA00022475"/>
    </source>
</evidence>
<dbReference type="PANTHER" id="PTHR42643:SF31">
    <property type="entry name" value="IONOTROPIC RECEPTOR 68B-RELATED"/>
    <property type="match status" value="1"/>
</dbReference>
<dbReference type="GO" id="GO:0050906">
    <property type="term" value="P:detection of stimulus involved in sensory perception"/>
    <property type="evidence" value="ECO:0007669"/>
    <property type="project" value="UniProtKB-ARBA"/>
</dbReference>
<feature type="domain" description="Putative ionotropic receptor ligand binding" evidence="11">
    <location>
        <begin position="79"/>
        <end position="234"/>
    </location>
</feature>
<dbReference type="SUPFAM" id="SSF53850">
    <property type="entry name" value="Periplasmic binding protein-like II"/>
    <property type="match status" value="1"/>
</dbReference>
<evidence type="ECO:0000256" key="9">
    <source>
        <dbReference type="SAM" id="Phobius"/>
    </source>
</evidence>
<evidence type="ECO:0000256" key="1">
    <source>
        <dbReference type="ARBA" id="ARBA00004651"/>
    </source>
</evidence>
<evidence type="ECO:0000259" key="11">
    <source>
        <dbReference type="Pfam" id="PF24061"/>
    </source>
</evidence>
<comment type="subcellular location">
    <subcellularLocation>
        <location evidence="1">Cell membrane</location>
        <topology evidence="1">Multi-pass membrane protein</topology>
    </subcellularLocation>
</comment>
<feature type="transmembrane region" description="Helical" evidence="9">
    <location>
        <begin position="426"/>
        <end position="445"/>
    </location>
</feature>
<dbReference type="InParanoid" id="A0A067RE82"/>
<evidence type="ECO:0000259" key="10">
    <source>
        <dbReference type="Pfam" id="PF00060"/>
    </source>
</evidence>
<dbReference type="GO" id="GO:0015276">
    <property type="term" value="F:ligand-gated monoatomic ion channel activity"/>
    <property type="evidence" value="ECO:0007669"/>
    <property type="project" value="InterPro"/>
</dbReference>
<evidence type="ECO:0000256" key="4">
    <source>
        <dbReference type="ARBA" id="ARBA00022692"/>
    </source>
</evidence>
<proteinExistence type="inferred from homology"/>
<evidence type="ECO:0000313" key="12">
    <source>
        <dbReference type="EMBL" id="KDR22072.1"/>
    </source>
</evidence>
<evidence type="ECO:0000256" key="7">
    <source>
        <dbReference type="ARBA" id="ARBA00023170"/>
    </source>
</evidence>
<keyword evidence="3" id="KW-1003">Cell membrane</keyword>
<dbReference type="EMBL" id="KK852525">
    <property type="protein sequence ID" value="KDR22072.1"/>
    <property type="molecule type" value="Genomic_DNA"/>
</dbReference>
<protein>
    <submittedName>
        <fullName evidence="12">Uncharacterized protein</fullName>
    </submittedName>
</protein>
<evidence type="ECO:0000256" key="8">
    <source>
        <dbReference type="ARBA" id="ARBA00023180"/>
    </source>
</evidence>
<sequence>MVTIMKKEVLVLVIFIAITGMTRTLEPKLKFFLEDNISDETRRSLRETLLCKSDIQTTRVAVATAGRLQDSTSVPFLNILRDISDEQPVILYYHTNSSSTNGENQPSRRPIGRTTMFVLFVNGNNDKEFSETLRILKQSEHWNARAQFILLLFQTYKNLEDKIGLIFRICWHNQMLNVALINMETKFKLITVADLNVYSYNPFNQHSNTTNIIGVSFESFKNSMCRSDRQHFYLNNLRLRDVKGYPLRVSMFDHRPKSILKVGEDEKIYSIGGEDGILLKVLAKHMNITPIIQTPKDKVVTSFRRSDGIVTGSTGDIIYDRADVSFNSRFLRFDYINDVDFTYPHDKEGFCIIVPKAERIPEYLCIFLPFRPVIWLACGVSIIVTATFWYLTELRRKGRSSYINVILNAYAVFLATSLRSNTSHNYGRIIFITWAFSSMILISTYQSSLITYLMSPQFYDDIDTLQEFDKSGLKLVMFPGIKETSLVDNLDPLRVSLDKKTILTTQNFSSCIRDVIRHKDRGCAFNKLSADWTVRQAEYFRNGEPQLHVVRECLSWYAEAYEVHRDSPFLPYFNAIIIRISESGLIRKWRKDVKFKVISKQRRIYSTSKQKTVMQLKHFEAAFFSLIIGLFISMLVFLWEIKLSVFPHRQRKRCKYGTQFCF</sequence>
<keyword evidence="8" id="KW-0325">Glycoprotein</keyword>
<reference evidence="12 13" key="1">
    <citation type="journal article" date="2014" name="Nat. Commun.">
        <title>Molecular traces of alternative social organization in a termite genome.</title>
        <authorList>
            <person name="Terrapon N."/>
            <person name="Li C."/>
            <person name="Robertson H.M."/>
            <person name="Ji L."/>
            <person name="Meng X."/>
            <person name="Booth W."/>
            <person name="Chen Z."/>
            <person name="Childers C.P."/>
            <person name="Glastad K.M."/>
            <person name="Gokhale K."/>
            <person name="Gowin J."/>
            <person name="Gronenberg W."/>
            <person name="Hermansen R.A."/>
            <person name="Hu H."/>
            <person name="Hunt B.G."/>
            <person name="Huylmans A.K."/>
            <person name="Khalil S.M."/>
            <person name="Mitchell R.D."/>
            <person name="Munoz-Torres M.C."/>
            <person name="Mustard J.A."/>
            <person name="Pan H."/>
            <person name="Reese J.T."/>
            <person name="Scharf M.E."/>
            <person name="Sun F."/>
            <person name="Vogel H."/>
            <person name="Xiao J."/>
            <person name="Yang W."/>
            <person name="Yang Z."/>
            <person name="Yang Z."/>
            <person name="Zhou J."/>
            <person name="Zhu J."/>
            <person name="Brent C.S."/>
            <person name="Elsik C.G."/>
            <person name="Goodisman M.A."/>
            <person name="Liberles D.A."/>
            <person name="Roe R.M."/>
            <person name="Vargo E.L."/>
            <person name="Vilcinskas A."/>
            <person name="Wang J."/>
            <person name="Bornberg-Bauer E."/>
            <person name="Korb J."/>
            <person name="Zhang G."/>
            <person name="Liebig J."/>
        </authorList>
    </citation>
    <scope>NUCLEOTIDE SEQUENCE [LARGE SCALE GENOMIC DNA]</scope>
    <source>
        <tissue evidence="12">Whole organism</tissue>
    </source>
</reference>
<keyword evidence="7" id="KW-0675">Receptor</keyword>
<feature type="transmembrane region" description="Helical" evidence="9">
    <location>
        <begin position="373"/>
        <end position="391"/>
    </location>
</feature>
<evidence type="ECO:0000256" key="2">
    <source>
        <dbReference type="ARBA" id="ARBA00008685"/>
    </source>
</evidence>
<dbReference type="Pfam" id="PF00060">
    <property type="entry name" value="Lig_chan"/>
    <property type="match status" value="1"/>
</dbReference>
<dbReference type="AlphaFoldDB" id="A0A067RE82"/>
<keyword evidence="6 9" id="KW-0472">Membrane</keyword>
<dbReference type="InterPro" id="IPR052192">
    <property type="entry name" value="Insect_Ionotropic_Sensory_Rcpt"/>
</dbReference>
<evidence type="ECO:0000256" key="5">
    <source>
        <dbReference type="ARBA" id="ARBA00022989"/>
    </source>
</evidence>
<dbReference type="Pfam" id="PF24061">
    <property type="entry name" value="LBD_receptor"/>
    <property type="match status" value="1"/>
</dbReference>
<feature type="transmembrane region" description="Helical" evidence="9">
    <location>
        <begin position="619"/>
        <end position="639"/>
    </location>
</feature>
<dbReference type="InterPro" id="IPR056198">
    <property type="entry name" value="LBD_receptor"/>
</dbReference>
<dbReference type="InterPro" id="IPR001320">
    <property type="entry name" value="Iontro_rcpt_C"/>
</dbReference>
<comment type="similarity">
    <text evidence="2">Belongs to the glutamate-gated ion channel (TC 1.A.10.1) family.</text>
</comment>
<feature type="domain" description="Ionotropic glutamate receptor C-terminal" evidence="10">
    <location>
        <begin position="374"/>
        <end position="630"/>
    </location>
</feature>
<feature type="transmembrane region" description="Helical" evidence="9">
    <location>
        <begin position="403"/>
        <end position="420"/>
    </location>
</feature>
<dbReference type="Proteomes" id="UP000027135">
    <property type="component" value="Unassembled WGS sequence"/>
</dbReference>
<organism evidence="12 13">
    <name type="scientific">Zootermopsis nevadensis</name>
    <name type="common">Dampwood termite</name>
    <dbReference type="NCBI Taxonomy" id="136037"/>
    <lineage>
        <taxon>Eukaryota</taxon>
        <taxon>Metazoa</taxon>
        <taxon>Ecdysozoa</taxon>
        <taxon>Arthropoda</taxon>
        <taxon>Hexapoda</taxon>
        <taxon>Insecta</taxon>
        <taxon>Pterygota</taxon>
        <taxon>Neoptera</taxon>
        <taxon>Polyneoptera</taxon>
        <taxon>Dictyoptera</taxon>
        <taxon>Blattodea</taxon>
        <taxon>Blattoidea</taxon>
        <taxon>Termitoidae</taxon>
        <taxon>Termopsidae</taxon>
        <taxon>Zootermopsis</taxon>
    </lineage>
</organism>
<dbReference type="GO" id="GO:0005886">
    <property type="term" value="C:plasma membrane"/>
    <property type="evidence" value="ECO:0007669"/>
    <property type="project" value="UniProtKB-SubCell"/>
</dbReference>
<dbReference type="Gene3D" id="3.40.190.10">
    <property type="entry name" value="Periplasmic binding protein-like II"/>
    <property type="match status" value="1"/>
</dbReference>
<keyword evidence="5 9" id="KW-1133">Transmembrane helix</keyword>
<evidence type="ECO:0000256" key="6">
    <source>
        <dbReference type="ARBA" id="ARBA00023136"/>
    </source>
</evidence>
<dbReference type="PANTHER" id="PTHR42643">
    <property type="entry name" value="IONOTROPIC RECEPTOR 20A-RELATED"/>
    <property type="match status" value="1"/>
</dbReference>
<gene>
    <name evidence="12" type="ORF">L798_02926</name>
</gene>
<keyword evidence="13" id="KW-1185">Reference proteome</keyword>
<name>A0A067RE82_ZOONE</name>
<dbReference type="OMA" id="ANNEAHI"/>
<evidence type="ECO:0000313" key="13">
    <source>
        <dbReference type="Proteomes" id="UP000027135"/>
    </source>
</evidence>